<accession>A0A2U3N3Z0</accession>
<dbReference type="PANTHER" id="PTHR32097">
    <property type="entry name" value="CAMP-BINDING PROTEIN 1-RELATED"/>
    <property type="match status" value="1"/>
</dbReference>
<dbReference type="Gene3D" id="2.60.60.30">
    <property type="entry name" value="sav2460 like domains"/>
    <property type="match status" value="1"/>
</dbReference>
<reference evidence="5" key="1">
    <citation type="submission" date="2018-03" db="EMBL/GenBank/DDBJ databases">
        <authorList>
            <person name="Blom J."/>
        </authorList>
    </citation>
    <scope>NUCLEOTIDE SEQUENCE [LARGE SCALE GENOMIC DNA]</scope>
    <source>
        <strain evidence="5">KPC-SM-21</strain>
    </source>
</reference>
<keyword evidence="2" id="KW-0778">Tellurium resistance</keyword>
<dbReference type="InParanoid" id="A0A2U3N3Z0"/>
<comment type="similarity">
    <text evidence="1">Belongs to the CAPAB/TerDEXZ family.</text>
</comment>
<dbReference type="InterPro" id="IPR051324">
    <property type="entry name" value="Stress/Tellurium_Resist"/>
</dbReference>
<gene>
    <name evidence="4" type="primary">yceC</name>
    <name evidence="4" type="ORF">KPC_3574</name>
</gene>
<evidence type="ECO:0000313" key="5">
    <source>
        <dbReference type="Proteomes" id="UP000245974"/>
    </source>
</evidence>
<dbReference type="AlphaFoldDB" id="A0A2U3N3Z0"/>
<evidence type="ECO:0000259" key="3">
    <source>
        <dbReference type="Pfam" id="PF02342"/>
    </source>
</evidence>
<proteinExistence type="inferred from homology"/>
<name>A0A2U3N3Z0_9GAMM</name>
<dbReference type="RefSeq" id="WP_121975787.1">
    <property type="nucleotide sequence ID" value="NZ_OOGT01000281.1"/>
</dbReference>
<dbReference type="Pfam" id="PF02342">
    <property type="entry name" value="TerD"/>
    <property type="match status" value="1"/>
</dbReference>
<dbReference type="InterPro" id="IPR003325">
    <property type="entry name" value="TerD"/>
</dbReference>
<evidence type="ECO:0000256" key="1">
    <source>
        <dbReference type="ARBA" id="ARBA00008775"/>
    </source>
</evidence>
<evidence type="ECO:0000256" key="2">
    <source>
        <dbReference type="ARBA" id="ARBA00022686"/>
    </source>
</evidence>
<sequence length="213" mass="23820">MVTRLSKGQGLSLDSSAYDLSLVTIGLGWDIARSKQGLVSGVIGAKSSEYDLDLVAFLCGRDGKIHNLGQSHGRQPNFQNSDVIFFNNQKHYSGDIWLTKDNRTGEGDGDDEQIIVKLDDLSVDYHKIIFIAQIFDGIKNNQHFGEMSNAYLRAVDASGHELVRFDLSDTELYIHQCSVLFAELVRTNSGWEFKAVGQPSSYDSFVEWLKSYI</sequence>
<protein>
    <submittedName>
        <fullName evidence="4">Stress response protein SCP2</fullName>
    </submittedName>
</protein>
<feature type="domain" description="TerD" evidence="3">
    <location>
        <begin position="1"/>
        <end position="200"/>
    </location>
</feature>
<dbReference type="Proteomes" id="UP000245974">
    <property type="component" value="Unassembled WGS sequence"/>
</dbReference>
<dbReference type="GO" id="GO:0046690">
    <property type="term" value="P:response to tellurium ion"/>
    <property type="evidence" value="ECO:0007669"/>
    <property type="project" value="UniProtKB-KW"/>
</dbReference>
<dbReference type="CDD" id="cd06974">
    <property type="entry name" value="TerD_like"/>
    <property type="match status" value="1"/>
</dbReference>
<evidence type="ECO:0000313" key="4">
    <source>
        <dbReference type="EMBL" id="SPL72396.1"/>
    </source>
</evidence>
<dbReference type="OrthoDB" id="570928at2"/>
<dbReference type="PANTHER" id="PTHR32097:SF4">
    <property type="entry name" value="GENERAL STRESS PROTEIN 16U"/>
    <property type="match status" value="1"/>
</dbReference>
<keyword evidence="5" id="KW-1185">Reference proteome</keyword>
<dbReference type="EMBL" id="OOGT01000281">
    <property type="protein sequence ID" value="SPL72396.1"/>
    <property type="molecule type" value="Genomic_DNA"/>
</dbReference>
<organism evidence="4 5">
    <name type="scientific">Acinetobacter stercoris</name>
    <dbReference type="NCBI Taxonomy" id="2126983"/>
    <lineage>
        <taxon>Bacteria</taxon>
        <taxon>Pseudomonadati</taxon>
        <taxon>Pseudomonadota</taxon>
        <taxon>Gammaproteobacteria</taxon>
        <taxon>Moraxellales</taxon>
        <taxon>Moraxellaceae</taxon>
        <taxon>Acinetobacter</taxon>
    </lineage>
</organism>